<gene>
    <name evidence="2" type="ORF">M9458_032456</name>
</gene>
<keyword evidence="3" id="KW-1185">Reference proteome</keyword>
<dbReference type="InterPro" id="IPR013783">
    <property type="entry name" value="Ig-like_fold"/>
</dbReference>
<dbReference type="PANTHER" id="PTHR24099">
    <property type="entry name" value="E3 UBIQUITIN-PROTEIN LIGASE TRIM36-RELATED"/>
    <property type="match status" value="1"/>
</dbReference>
<evidence type="ECO:0000313" key="2">
    <source>
        <dbReference type="EMBL" id="KAL0172145.1"/>
    </source>
</evidence>
<dbReference type="Gene3D" id="2.60.40.10">
    <property type="entry name" value="Immunoglobulins"/>
    <property type="match status" value="1"/>
</dbReference>
<feature type="non-terminal residue" evidence="2">
    <location>
        <position position="83"/>
    </location>
</feature>
<dbReference type="InterPro" id="IPR050617">
    <property type="entry name" value="E3_ligase_FN3/SPRY"/>
</dbReference>
<dbReference type="InterPro" id="IPR003961">
    <property type="entry name" value="FN3_dom"/>
</dbReference>
<evidence type="ECO:0000259" key="1">
    <source>
        <dbReference type="PROSITE" id="PS50853"/>
    </source>
</evidence>
<protein>
    <recommendedName>
        <fullName evidence="1">Fibronectin type-III domain-containing protein</fullName>
    </recommendedName>
</protein>
<dbReference type="PANTHER" id="PTHR24099:SF29">
    <property type="entry name" value="TRIPARTITE MOTIF-CONTAINING PROTEIN 46"/>
    <property type="match status" value="1"/>
</dbReference>
<dbReference type="EMBL" id="JAMKFB020000016">
    <property type="protein sequence ID" value="KAL0172145.1"/>
    <property type="molecule type" value="Genomic_DNA"/>
</dbReference>
<dbReference type="Pfam" id="PF00041">
    <property type="entry name" value="fn3"/>
    <property type="match status" value="1"/>
</dbReference>
<comment type="caution">
    <text evidence="2">The sequence shown here is derived from an EMBL/GenBank/DDBJ whole genome shotgun (WGS) entry which is preliminary data.</text>
</comment>
<evidence type="ECO:0000313" key="3">
    <source>
        <dbReference type="Proteomes" id="UP001529510"/>
    </source>
</evidence>
<proteinExistence type="predicted"/>
<name>A0ABD0PEC9_CIRMR</name>
<dbReference type="SUPFAM" id="SSF49265">
    <property type="entry name" value="Fibronectin type III"/>
    <property type="match status" value="1"/>
</dbReference>
<dbReference type="AlphaFoldDB" id="A0ABD0PEC9"/>
<accession>A0ABD0PEC9</accession>
<dbReference type="PROSITE" id="PS50853">
    <property type="entry name" value="FN3"/>
    <property type="match status" value="1"/>
</dbReference>
<organism evidence="2 3">
    <name type="scientific">Cirrhinus mrigala</name>
    <name type="common">Mrigala</name>
    <dbReference type="NCBI Taxonomy" id="683832"/>
    <lineage>
        <taxon>Eukaryota</taxon>
        <taxon>Metazoa</taxon>
        <taxon>Chordata</taxon>
        <taxon>Craniata</taxon>
        <taxon>Vertebrata</taxon>
        <taxon>Euteleostomi</taxon>
        <taxon>Actinopterygii</taxon>
        <taxon>Neopterygii</taxon>
        <taxon>Teleostei</taxon>
        <taxon>Ostariophysi</taxon>
        <taxon>Cypriniformes</taxon>
        <taxon>Cyprinidae</taxon>
        <taxon>Labeoninae</taxon>
        <taxon>Labeonini</taxon>
        <taxon>Cirrhinus</taxon>
    </lineage>
</organism>
<dbReference type="Proteomes" id="UP001529510">
    <property type="component" value="Unassembled WGS sequence"/>
</dbReference>
<sequence>DSAPAWHYSVEYQRKVGGAGALWGRVFNGTHCSWQRLDDVGGTSAVIDKLEMDSVYVLRVRGCNKAGFGEYSEEVYLHTPPAP</sequence>
<dbReference type="CDD" id="cd00063">
    <property type="entry name" value="FN3"/>
    <property type="match status" value="1"/>
</dbReference>
<feature type="domain" description="Fibronectin type-III" evidence="1">
    <location>
        <begin position="1"/>
        <end position="82"/>
    </location>
</feature>
<reference evidence="2 3" key="1">
    <citation type="submission" date="2024-05" db="EMBL/GenBank/DDBJ databases">
        <title>Genome sequencing and assembly of Indian major carp, Cirrhinus mrigala (Hamilton, 1822).</title>
        <authorList>
            <person name="Mohindra V."/>
            <person name="Chowdhury L.M."/>
            <person name="Lal K."/>
            <person name="Jena J.K."/>
        </authorList>
    </citation>
    <scope>NUCLEOTIDE SEQUENCE [LARGE SCALE GENOMIC DNA]</scope>
    <source>
        <strain evidence="2">CM1030</strain>
        <tissue evidence="2">Blood</tissue>
    </source>
</reference>
<dbReference type="InterPro" id="IPR036116">
    <property type="entry name" value="FN3_sf"/>
</dbReference>
<feature type="non-terminal residue" evidence="2">
    <location>
        <position position="1"/>
    </location>
</feature>